<comment type="caution">
    <text evidence="1">The sequence shown here is derived from an EMBL/GenBank/DDBJ whole genome shotgun (WGS) entry which is preliminary data.</text>
</comment>
<evidence type="ECO:0000313" key="2">
    <source>
        <dbReference type="Proteomes" id="UP000613582"/>
    </source>
</evidence>
<organism evidence="1 2">
    <name type="scientific">Aquisalinus flavus</name>
    <dbReference type="NCBI Taxonomy" id="1526572"/>
    <lineage>
        <taxon>Bacteria</taxon>
        <taxon>Pseudomonadati</taxon>
        <taxon>Pseudomonadota</taxon>
        <taxon>Alphaproteobacteria</taxon>
        <taxon>Parvularculales</taxon>
        <taxon>Parvularculaceae</taxon>
        <taxon>Aquisalinus</taxon>
    </lineage>
</organism>
<dbReference type="AlphaFoldDB" id="A0A8J2V6G4"/>
<dbReference type="SUPFAM" id="SSF143422">
    <property type="entry name" value="Transposase IS200-like"/>
    <property type="match status" value="1"/>
</dbReference>
<dbReference type="GO" id="GO:0004803">
    <property type="term" value="F:transposase activity"/>
    <property type="evidence" value="ECO:0007669"/>
    <property type="project" value="InterPro"/>
</dbReference>
<gene>
    <name evidence="1" type="ORF">GCM10011342_28450</name>
</gene>
<dbReference type="InterPro" id="IPR036515">
    <property type="entry name" value="Transposase_17_sf"/>
</dbReference>
<name>A0A8J2V6G4_9PROT</name>
<protein>
    <recommendedName>
        <fullName evidence="3">Transposase</fullName>
    </recommendedName>
</protein>
<dbReference type="EMBL" id="BMGH01000001">
    <property type="protein sequence ID" value="GGD17931.1"/>
    <property type="molecule type" value="Genomic_DNA"/>
</dbReference>
<dbReference type="GO" id="GO:0006313">
    <property type="term" value="P:DNA transposition"/>
    <property type="evidence" value="ECO:0007669"/>
    <property type="project" value="InterPro"/>
</dbReference>
<reference evidence="1" key="2">
    <citation type="submission" date="2020-09" db="EMBL/GenBank/DDBJ databases">
        <authorList>
            <person name="Sun Q."/>
            <person name="Zhou Y."/>
        </authorList>
    </citation>
    <scope>NUCLEOTIDE SEQUENCE</scope>
    <source>
        <strain evidence="1">CGMCC 1.12921</strain>
    </source>
</reference>
<evidence type="ECO:0000313" key="1">
    <source>
        <dbReference type="EMBL" id="GGD17931.1"/>
    </source>
</evidence>
<reference evidence="1" key="1">
    <citation type="journal article" date="2014" name="Int. J. Syst. Evol. Microbiol.">
        <title>Complete genome sequence of Corynebacterium casei LMG S-19264T (=DSM 44701T), isolated from a smear-ripened cheese.</title>
        <authorList>
            <consortium name="US DOE Joint Genome Institute (JGI-PGF)"/>
            <person name="Walter F."/>
            <person name="Albersmeier A."/>
            <person name="Kalinowski J."/>
            <person name="Ruckert C."/>
        </authorList>
    </citation>
    <scope>NUCLEOTIDE SEQUENCE</scope>
    <source>
        <strain evidence="1">CGMCC 1.12921</strain>
    </source>
</reference>
<evidence type="ECO:0008006" key="3">
    <source>
        <dbReference type="Google" id="ProtNLM"/>
    </source>
</evidence>
<accession>A0A8J2V6G4</accession>
<dbReference type="Gene3D" id="3.30.70.1290">
    <property type="entry name" value="Transposase IS200-like"/>
    <property type="match status" value="1"/>
</dbReference>
<proteinExistence type="predicted"/>
<sequence>MPPVYWEHLIRDETDFENHVAYIHMNPVKHGFVTHPDQWPHSTWHRWKETYGKSLSVTSSDWSPIFDDP</sequence>
<dbReference type="Proteomes" id="UP000613582">
    <property type="component" value="Unassembled WGS sequence"/>
</dbReference>
<dbReference type="GO" id="GO:0003677">
    <property type="term" value="F:DNA binding"/>
    <property type="evidence" value="ECO:0007669"/>
    <property type="project" value="InterPro"/>
</dbReference>
<keyword evidence="2" id="KW-1185">Reference proteome</keyword>